<evidence type="ECO:0000256" key="4">
    <source>
        <dbReference type="ARBA" id="ARBA00023295"/>
    </source>
</evidence>
<dbReference type="InterPro" id="IPR017853">
    <property type="entry name" value="GH"/>
</dbReference>
<evidence type="ECO:0000256" key="1">
    <source>
        <dbReference type="ARBA" id="ARBA00000822"/>
    </source>
</evidence>
<organism evidence="8 9">
    <name type="scientific">Rhodocytophaga rosea</name>
    <dbReference type="NCBI Taxonomy" id="2704465"/>
    <lineage>
        <taxon>Bacteria</taxon>
        <taxon>Pseudomonadati</taxon>
        <taxon>Bacteroidota</taxon>
        <taxon>Cytophagia</taxon>
        <taxon>Cytophagales</taxon>
        <taxon>Rhodocytophagaceae</taxon>
        <taxon>Rhodocytophaga</taxon>
    </lineage>
</organism>
<dbReference type="GO" id="GO:0008061">
    <property type="term" value="F:chitin binding"/>
    <property type="evidence" value="ECO:0007669"/>
    <property type="project" value="InterPro"/>
</dbReference>
<evidence type="ECO:0000256" key="5">
    <source>
        <dbReference type="RuleBase" id="RU000489"/>
    </source>
</evidence>
<accession>A0A6C0GRE9</accession>
<dbReference type="Pfam" id="PF00704">
    <property type="entry name" value="Glyco_hydro_18"/>
    <property type="match status" value="1"/>
</dbReference>
<evidence type="ECO:0000259" key="7">
    <source>
        <dbReference type="PROSITE" id="PS51910"/>
    </source>
</evidence>
<dbReference type="Gene3D" id="3.40.5.30">
    <property type="entry name" value="(Trans)glycosidases - domain 2"/>
    <property type="match status" value="1"/>
</dbReference>
<evidence type="ECO:0000313" key="8">
    <source>
        <dbReference type="EMBL" id="QHT70648.1"/>
    </source>
</evidence>
<dbReference type="PANTHER" id="PTHR11177">
    <property type="entry name" value="CHITINASE"/>
    <property type="match status" value="1"/>
</dbReference>
<name>A0A6C0GRE9_9BACT</name>
<keyword evidence="4 5" id="KW-0326">Glycosidase</keyword>
<dbReference type="InterPro" id="IPR011583">
    <property type="entry name" value="Chitinase_II/V-like_cat"/>
</dbReference>
<dbReference type="GO" id="GO:0005975">
    <property type="term" value="P:carbohydrate metabolic process"/>
    <property type="evidence" value="ECO:0007669"/>
    <property type="project" value="InterPro"/>
</dbReference>
<keyword evidence="3 5" id="KW-0378">Hydrolase</keyword>
<evidence type="ECO:0000256" key="6">
    <source>
        <dbReference type="RuleBase" id="RU004453"/>
    </source>
</evidence>
<dbReference type="Gene3D" id="3.20.20.80">
    <property type="entry name" value="Glycosidases"/>
    <property type="match status" value="1"/>
</dbReference>
<keyword evidence="9" id="KW-1185">Reference proteome</keyword>
<dbReference type="InterPro" id="IPR001579">
    <property type="entry name" value="Glyco_hydro_18_chit_AS"/>
</dbReference>
<dbReference type="SUPFAM" id="SSF51445">
    <property type="entry name" value="(Trans)glycosidases"/>
    <property type="match status" value="1"/>
</dbReference>
<dbReference type="InterPro" id="IPR050314">
    <property type="entry name" value="Glycosyl_Hydrlase_18"/>
</dbReference>
<dbReference type="Proteomes" id="UP000480178">
    <property type="component" value="Chromosome"/>
</dbReference>
<sequence>MKQTICWLFVFYSFFLFPAYGQPSKKQSTFKIIGYYPLQAALSAELTKVPFTKLTHINLWFLNPDTLGNFTKDLSALAPFIQAAHASNVRVLFSIGGGSKQAQYHRLLQADKRTMLIKNLVAEVVKYKLDGIDVDLEGGDIDENYEPFVAELATSLRSHQKILTAAIAVYYKDQLSDKALATYDFVNIMAYDRTGPWRPEKPGPHSTFEHAQEDLEYFATVRSIPKEKMTLGVPFYGYGYGPALTSPAISMSYKDIIATFSGSHTADQWTMPDGKILYYNGKPTIQKKTRLAREKASGIMIWQLMGDTTGTHSLLDVVYKVAHDKTSVSH</sequence>
<evidence type="ECO:0000256" key="3">
    <source>
        <dbReference type="ARBA" id="ARBA00022801"/>
    </source>
</evidence>
<feature type="domain" description="GH18" evidence="7">
    <location>
        <begin position="30"/>
        <end position="325"/>
    </location>
</feature>
<reference evidence="8 9" key="1">
    <citation type="submission" date="2020-01" db="EMBL/GenBank/DDBJ databases">
        <authorList>
            <person name="Kim M.K."/>
        </authorList>
    </citation>
    <scope>NUCLEOTIDE SEQUENCE [LARGE SCALE GENOMIC DNA]</scope>
    <source>
        <strain evidence="8 9">172606-1</strain>
    </source>
</reference>
<dbReference type="InterPro" id="IPR001223">
    <property type="entry name" value="Glyco_hydro18_cat"/>
</dbReference>
<comment type="similarity">
    <text evidence="6">Belongs to the glycosyl hydrolase 18 family.</text>
</comment>
<dbReference type="PANTHER" id="PTHR11177:SF317">
    <property type="entry name" value="CHITINASE 12-RELATED"/>
    <property type="match status" value="1"/>
</dbReference>
<gene>
    <name evidence="8" type="ORF">GXP67_30355</name>
</gene>
<dbReference type="RefSeq" id="WP_162446623.1">
    <property type="nucleotide sequence ID" value="NZ_CP048222.1"/>
</dbReference>
<dbReference type="SMART" id="SM00636">
    <property type="entry name" value="Glyco_18"/>
    <property type="match status" value="1"/>
</dbReference>
<dbReference type="EMBL" id="CP048222">
    <property type="protein sequence ID" value="QHT70648.1"/>
    <property type="molecule type" value="Genomic_DNA"/>
</dbReference>
<dbReference type="EC" id="3.2.1.14" evidence="2"/>
<dbReference type="PROSITE" id="PS01095">
    <property type="entry name" value="GH18_1"/>
    <property type="match status" value="1"/>
</dbReference>
<dbReference type="AlphaFoldDB" id="A0A6C0GRE9"/>
<comment type="catalytic activity">
    <reaction evidence="1">
        <text>Random endo-hydrolysis of N-acetyl-beta-D-glucosaminide (1-&gt;4)-beta-linkages in chitin and chitodextrins.</text>
        <dbReference type="EC" id="3.2.1.14"/>
    </reaction>
</comment>
<dbReference type="GO" id="GO:0008843">
    <property type="term" value="F:endochitinase activity"/>
    <property type="evidence" value="ECO:0007669"/>
    <property type="project" value="UniProtKB-EC"/>
</dbReference>
<dbReference type="PROSITE" id="PS51910">
    <property type="entry name" value="GH18_2"/>
    <property type="match status" value="1"/>
</dbReference>
<proteinExistence type="inferred from homology"/>
<dbReference type="KEGG" id="rhoz:GXP67_30355"/>
<evidence type="ECO:0000313" key="9">
    <source>
        <dbReference type="Proteomes" id="UP000480178"/>
    </source>
</evidence>
<protein>
    <recommendedName>
        <fullName evidence="2">chitinase</fullName>
        <ecNumber evidence="2">3.2.1.14</ecNumber>
    </recommendedName>
</protein>
<evidence type="ECO:0000256" key="2">
    <source>
        <dbReference type="ARBA" id="ARBA00012729"/>
    </source>
</evidence>